<dbReference type="GO" id="GO:0000166">
    <property type="term" value="F:nucleotide binding"/>
    <property type="evidence" value="ECO:0007669"/>
    <property type="project" value="InterPro"/>
</dbReference>
<reference evidence="4 5" key="1">
    <citation type="submission" date="2019-04" db="EMBL/GenBank/DDBJ databases">
        <authorList>
            <person name="Liu A."/>
        </authorList>
    </citation>
    <scope>NUCLEOTIDE SEQUENCE [LARGE SCALE GENOMIC DNA]</scope>
    <source>
        <strain evidence="4 5">RZ03</strain>
    </source>
</reference>
<accession>A0A4S1E2D6</accession>
<name>A0A4S1E2D6_9FLAO</name>
<dbReference type="SUPFAM" id="SSF55347">
    <property type="entry name" value="Glyceraldehyde-3-phosphate dehydrogenase-like, C-terminal domain"/>
    <property type="match status" value="1"/>
</dbReference>
<dbReference type="Proteomes" id="UP000307602">
    <property type="component" value="Unassembled WGS sequence"/>
</dbReference>
<dbReference type="Pfam" id="PF01408">
    <property type="entry name" value="GFO_IDH_MocA"/>
    <property type="match status" value="1"/>
</dbReference>
<dbReference type="InterPro" id="IPR000683">
    <property type="entry name" value="Gfo/Idh/MocA-like_OxRdtase_N"/>
</dbReference>
<comment type="caution">
    <text evidence="4">The sequence shown here is derived from an EMBL/GenBank/DDBJ whole genome shotgun (WGS) entry which is preliminary data.</text>
</comment>
<feature type="domain" description="Gfo/Idh/MocA-like oxidoreductase bacterial type C-terminal" evidence="3">
    <location>
        <begin position="211"/>
        <end position="333"/>
    </location>
</feature>
<dbReference type="AlphaFoldDB" id="A0A4S1E2D6"/>
<protein>
    <submittedName>
        <fullName evidence="4">Gfo/Idh/MocA family oxidoreductase</fullName>
    </submittedName>
</protein>
<dbReference type="InterPro" id="IPR036291">
    <property type="entry name" value="NAD(P)-bd_dom_sf"/>
</dbReference>
<dbReference type="SUPFAM" id="SSF51735">
    <property type="entry name" value="NAD(P)-binding Rossmann-fold domains"/>
    <property type="match status" value="1"/>
</dbReference>
<evidence type="ECO:0000259" key="3">
    <source>
        <dbReference type="Pfam" id="PF19051"/>
    </source>
</evidence>
<dbReference type="PANTHER" id="PTHR43818:SF5">
    <property type="entry name" value="OXIDOREDUCTASE FAMILY PROTEIN"/>
    <property type="match status" value="1"/>
</dbReference>
<feature type="chain" id="PRO_5020613964" evidence="1">
    <location>
        <begin position="16"/>
        <end position="460"/>
    </location>
</feature>
<proteinExistence type="predicted"/>
<dbReference type="Pfam" id="PF19051">
    <property type="entry name" value="GFO_IDH_MocA_C2"/>
    <property type="match status" value="2"/>
</dbReference>
<dbReference type="OrthoDB" id="726883at2"/>
<dbReference type="RefSeq" id="WP_135874580.1">
    <property type="nucleotide sequence ID" value="NZ_SRSO01000001.1"/>
</dbReference>
<gene>
    <name evidence="4" type="ORF">EM932_01040</name>
</gene>
<dbReference type="InterPro" id="IPR043906">
    <property type="entry name" value="Gfo/Idh/MocA_OxRdtase_bact_C"/>
</dbReference>
<sequence>MKRRNFIKKTSAASAATFLVPTILPSGIFGKTTANKKINIGQIGCGRIARSHDMPGVMQYDNARLIAVSDVDSNRMKDAKKLVETYYSKKTGRNKTVDVKMYGDYKDMLKNKDIDAVVISTPDHWHSQPAIEAALAGKDVYLQKPTSLTVEEGRILSDIILKKGTILQVGTQQRSMAQFRIAAELVRNGRIGKLHTVKIGLPGDPSGPEAPKMPVPSNLNYDMWLGQTPLMDYTEIGVHPQQGYSRPGWLRLEQFGAGMISGWGQHHYDSAAWGMDTELTGPVSVQAIAEFPKSGFWNVHGDFTSKAEYENGITMYTSSGGYTNGIKYIGTDGWIFVSRGAYTASASDPVAAAKSSKALDASDPKILASVIGSDEIHLYKSDEQHGNWLDCIESRKPPISPVEMGHRACSICLITHISMKLERKLNWNPKTEKFINDEEANSMLTRSQRSPYGVNYIKGL</sequence>
<dbReference type="Gene3D" id="3.30.360.10">
    <property type="entry name" value="Dihydrodipicolinate Reductase, domain 2"/>
    <property type="match status" value="1"/>
</dbReference>
<dbReference type="InterPro" id="IPR050463">
    <property type="entry name" value="Gfo/Idh/MocA_oxidrdct_glycsds"/>
</dbReference>
<keyword evidence="5" id="KW-1185">Reference proteome</keyword>
<evidence type="ECO:0000313" key="4">
    <source>
        <dbReference type="EMBL" id="TGV04740.1"/>
    </source>
</evidence>
<feature type="signal peptide" evidence="1">
    <location>
        <begin position="1"/>
        <end position="15"/>
    </location>
</feature>
<dbReference type="Gene3D" id="3.40.50.720">
    <property type="entry name" value="NAD(P)-binding Rossmann-like Domain"/>
    <property type="match status" value="1"/>
</dbReference>
<dbReference type="PANTHER" id="PTHR43818">
    <property type="entry name" value="BCDNA.GH03377"/>
    <property type="match status" value="1"/>
</dbReference>
<dbReference type="EMBL" id="SRSO01000001">
    <property type="protein sequence ID" value="TGV04740.1"/>
    <property type="molecule type" value="Genomic_DNA"/>
</dbReference>
<evidence type="ECO:0000256" key="1">
    <source>
        <dbReference type="SAM" id="SignalP"/>
    </source>
</evidence>
<evidence type="ECO:0000313" key="5">
    <source>
        <dbReference type="Proteomes" id="UP000307602"/>
    </source>
</evidence>
<keyword evidence="1" id="KW-0732">Signal</keyword>
<feature type="domain" description="Gfo/Idh/MocA-like oxidoreductase bacterial type C-terminal" evidence="3">
    <location>
        <begin position="380"/>
        <end position="452"/>
    </location>
</feature>
<evidence type="ECO:0000259" key="2">
    <source>
        <dbReference type="Pfam" id="PF01408"/>
    </source>
</evidence>
<feature type="domain" description="Gfo/Idh/MocA-like oxidoreductase N-terminal" evidence="2">
    <location>
        <begin position="38"/>
        <end position="170"/>
    </location>
</feature>
<organism evidence="4 5">
    <name type="scientific">Flavivirga rizhaonensis</name>
    <dbReference type="NCBI Taxonomy" id="2559571"/>
    <lineage>
        <taxon>Bacteria</taxon>
        <taxon>Pseudomonadati</taxon>
        <taxon>Bacteroidota</taxon>
        <taxon>Flavobacteriia</taxon>
        <taxon>Flavobacteriales</taxon>
        <taxon>Flavobacteriaceae</taxon>
        <taxon>Flavivirga</taxon>
    </lineage>
</organism>